<dbReference type="Proteomes" id="UP000184488">
    <property type="component" value="Unassembled WGS sequence"/>
</dbReference>
<dbReference type="SUPFAM" id="SSF56672">
    <property type="entry name" value="DNA/RNA polymerases"/>
    <property type="match status" value="1"/>
</dbReference>
<organism evidence="3 4">
    <name type="scientific">Flavobacterium terrae</name>
    <dbReference type="NCBI Taxonomy" id="415425"/>
    <lineage>
        <taxon>Bacteria</taxon>
        <taxon>Pseudomonadati</taxon>
        <taxon>Bacteroidota</taxon>
        <taxon>Flavobacteriia</taxon>
        <taxon>Flavobacteriales</taxon>
        <taxon>Flavobacteriaceae</taxon>
        <taxon>Flavobacterium</taxon>
    </lineage>
</organism>
<feature type="domain" description="Reverse transcriptase" evidence="2">
    <location>
        <begin position="1"/>
        <end position="373"/>
    </location>
</feature>
<dbReference type="InterPro" id="IPR036526">
    <property type="entry name" value="C-N_Hydrolase_sf"/>
</dbReference>
<dbReference type="RefSeq" id="WP_073311116.1">
    <property type="nucleotide sequence ID" value="NZ_FQZI01000003.1"/>
</dbReference>
<dbReference type="OrthoDB" id="9780724at2"/>
<feature type="region of interest" description="Disordered" evidence="1">
    <location>
        <begin position="999"/>
        <end position="1018"/>
    </location>
</feature>
<evidence type="ECO:0000256" key="1">
    <source>
        <dbReference type="SAM" id="MobiDB-lite"/>
    </source>
</evidence>
<dbReference type="EMBL" id="FQZI01000003">
    <property type="protein sequence ID" value="SHI91807.1"/>
    <property type="molecule type" value="Genomic_DNA"/>
</dbReference>
<evidence type="ECO:0000259" key="2">
    <source>
        <dbReference type="PROSITE" id="PS50878"/>
    </source>
</evidence>
<reference evidence="4" key="1">
    <citation type="submission" date="2016-11" db="EMBL/GenBank/DDBJ databases">
        <authorList>
            <person name="Varghese N."/>
            <person name="Submissions S."/>
        </authorList>
    </citation>
    <scope>NUCLEOTIDE SEQUENCE [LARGE SCALE GENOMIC DNA]</scope>
    <source>
        <strain evidence="4">DSM 18829</strain>
    </source>
</reference>
<keyword evidence="4" id="KW-1185">Reference proteome</keyword>
<dbReference type="PROSITE" id="PS50878">
    <property type="entry name" value="RT_POL"/>
    <property type="match status" value="1"/>
</dbReference>
<keyword evidence="3" id="KW-0808">Transferase</keyword>
<protein>
    <submittedName>
        <fullName evidence="3">Reverse transcriptase (RNA-dependent DNA polymerase)</fullName>
    </submittedName>
</protein>
<keyword evidence="3" id="KW-0695">RNA-directed DNA polymerase</keyword>
<evidence type="ECO:0000313" key="4">
    <source>
        <dbReference type="Proteomes" id="UP000184488"/>
    </source>
</evidence>
<dbReference type="Pfam" id="PF00078">
    <property type="entry name" value="RVT_1"/>
    <property type="match status" value="1"/>
</dbReference>
<evidence type="ECO:0000313" key="3">
    <source>
        <dbReference type="EMBL" id="SHI91807.1"/>
    </source>
</evidence>
<proteinExistence type="predicted"/>
<keyword evidence="3" id="KW-0548">Nucleotidyltransferase</keyword>
<sequence>MNYTLEDLIIAYKKVKNDIYHDKSNISIFKIVDFEKYLIENLEVLLENLNNYNEQYFSSPDFFGGFNVCLKSTEITNSDRNDSGIYFSNHFEDSLVPNKIKYRYIGDNSIEFQILGSLWIDKIGVHLEKNVSKNSYGCRLDRPFQKENEFVDNLIRYSEKDYKKLDSHFRPYFLDYKRWQENSLTQIEKSLDENKKIAVLTTDIKGFYHSIDPFFLKEFFETSNEEQIFKHSNLNLIFCNCLQLWSEFNYEKIKNLGFDIAEKHIGIPIGLSASKVIANLFLHDLDKEIENNLNPLYYGRYVDDLIIVIEDKLGFKNSQDFWDFFKSKIFKLQLENLNDKKINFNIDTYWNFEKTITLNSDKEKLFILHGLSGKTFIETIKDTMNENSSEWRLLPDSEDDLLNLNKEVTSSSNDIKEISSNLRQADGVSIKRMKFALRLRNFENFTSTAPKKEWKKGLEDFIAICSDFIITPENIATYLKYIPRIFGLTVSTNTNELYLKLLKSYLNSWEILHKTKERNEILKKSESFLNLKIKESILSNIPIKLSNFDFLIYDYFLKSTTSSRSNFQKLQAYPLMLFLCDLHQKPFKNSLFENDWQKRNHSNKATNFYMLNVLGENCNTIDIKTYRDFFKNINQKFSSETNDSKILPNAIYFSTRKLNALELSMIYSQWSIDKDKYSTNFKSYFNLFNIPNISLEINDSYIDSNVSDSKFNLIKFPTKINTENPKLVLTNFLTTDESWKSNVRGDNFEPDSSRFTRINRIINDILKECSRSKINVDYIVLPELSMPRQSILDIAKKLKSKGISLITGVEYEKEYSQSIQNNYVGNVSNQLLYILNVNNGKYNDQIAIIQEKTIPAIHEESELFNVGGMRLNPKNNLKYIIEHNNFFFGGLICNDLLNIDYRQVLRGEIDTLFVVEWNQDIDMYNHIISATSNDLHCYVAQVNNRKYGDTRLRGPLKESYERDVARVRGGELDYFVVSSVNATALREFQRFYRSPNKPFKPVPTGFKMSEERRKKDLK</sequence>
<dbReference type="AlphaFoldDB" id="A0A1M6F279"/>
<dbReference type="STRING" id="415425.SAMN05444363_2096"/>
<name>A0A1M6F279_9FLAO</name>
<dbReference type="GO" id="GO:0003964">
    <property type="term" value="F:RNA-directed DNA polymerase activity"/>
    <property type="evidence" value="ECO:0007669"/>
    <property type="project" value="UniProtKB-KW"/>
</dbReference>
<gene>
    <name evidence="3" type="ORF">SAMN05444363_2096</name>
</gene>
<dbReference type="Gene3D" id="3.60.110.10">
    <property type="entry name" value="Carbon-nitrogen hydrolase"/>
    <property type="match status" value="1"/>
</dbReference>
<dbReference type="SUPFAM" id="SSF56317">
    <property type="entry name" value="Carbon-nitrogen hydrolase"/>
    <property type="match status" value="1"/>
</dbReference>
<feature type="compositionally biased region" description="Basic and acidic residues" evidence="1">
    <location>
        <begin position="1008"/>
        <end position="1018"/>
    </location>
</feature>
<dbReference type="InterPro" id="IPR043502">
    <property type="entry name" value="DNA/RNA_pol_sf"/>
</dbReference>
<accession>A0A1M6F279</accession>
<dbReference type="InterPro" id="IPR000477">
    <property type="entry name" value="RT_dom"/>
</dbReference>
<dbReference type="CDD" id="cd01646">
    <property type="entry name" value="RT_Bac_retron_I"/>
    <property type="match status" value="1"/>
</dbReference>